<dbReference type="SUPFAM" id="SSF52980">
    <property type="entry name" value="Restriction endonuclease-like"/>
    <property type="match status" value="1"/>
</dbReference>
<dbReference type="EMBL" id="UGRI01000001">
    <property type="protein sequence ID" value="SUA21251.1"/>
    <property type="molecule type" value="Genomic_DNA"/>
</dbReference>
<dbReference type="EC" id="3.1.21.4" evidence="1"/>
<dbReference type="InterPro" id="IPR015105">
    <property type="entry name" value="NgoMIV"/>
</dbReference>
<dbReference type="GO" id="GO:0009307">
    <property type="term" value="P:DNA restriction-modification system"/>
    <property type="evidence" value="ECO:0007669"/>
    <property type="project" value="InterPro"/>
</dbReference>
<organism evidence="1">
    <name type="scientific">Neisseria gonorrhoeae</name>
    <dbReference type="NCBI Taxonomy" id="485"/>
    <lineage>
        <taxon>Bacteria</taxon>
        <taxon>Pseudomonadati</taxon>
        <taxon>Pseudomonadota</taxon>
        <taxon>Betaproteobacteria</taxon>
        <taxon>Neisseriales</taxon>
        <taxon>Neisseriaceae</taxon>
        <taxon>Neisseria</taxon>
    </lineage>
</organism>
<evidence type="ECO:0000313" key="1">
    <source>
        <dbReference type="EMBL" id="SUA21251.1"/>
    </source>
</evidence>
<keyword evidence="1" id="KW-0378">Hydrolase</keyword>
<gene>
    <name evidence="1" type="primary">ngoMIVR</name>
    <name evidence="1" type="ORF">NCTC11421_01330</name>
</gene>
<dbReference type="GO" id="GO:0009036">
    <property type="term" value="F:type II site-specific deoxyribonuclease activity"/>
    <property type="evidence" value="ECO:0007669"/>
    <property type="project" value="UniProtKB-EC"/>
</dbReference>
<dbReference type="InterPro" id="IPR011335">
    <property type="entry name" value="Restrct_endonuc-II-like"/>
</dbReference>
<dbReference type="Gene3D" id="3.40.50.10010">
    <property type="entry name" value="Type-2 restriction enzyme NgoMIV"/>
    <property type="match status" value="1"/>
</dbReference>
<proteinExistence type="predicted"/>
<reference evidence="1" key="1">
    <citation type="submission" date="2018-06" db="EMBL/GenBank/DDBJ databases">
        <authorList>
            <consortium name="Pathogen Informatics"/>
            <person name="Doyle S."/>
        </authorList>
    </citation>
    <scope>NUCLEOTIDE SEQUENCE [LARGE SCALE GENOMIC DNA]</scope>
    <source>
        <strain evidence="1">NCTC11421</strain>
    </source>
</reference>
<dbReference type="AlphaFoldDB" id="A0A378VYM7"/>
<dbReference type="REBASE" id="405658">
    <property type="entry name" value="Ngo11421ORF1331P"/>
</dbReference>
<dbReference type="Pfam" id="PF09015">
    <property type="entry name" value="NgoMIV_restric"/>
    <property type="match status" value="1"/>
</dbReference>
<protein>
    <submittedName>
        <fullName evidence="1">Type II DNA restriction endonuclease R.NGOI</fullName>
        <ecNumber evidence="1">3.1.21.4</ecNumber>
    </submittedName>
</protein>
<sequence length="113" mass="12915">MNPLFTQERRIFHKKLLDGNILATNNRGVVSNADGSNTRSFNIAKGLPTYCIWKRFRKDYPVRHREMLLKQYAVSLSNLLLRNCSISDPATGMLSRSVLATVWKSHVISNTHI</sequence>
<name>A0A378VYM7_NEIGO</name>
<dbReference type="InterPro" id="IPR037083">
    <property type="entry name" value="NgoMIV_sf"/>
</dbReference>
<accession>A0A378VYM7</accession>
<keyword evidence="1" id="KW-0255">Endonuclease</keyword>
<keyword evidence="1" id="KW-0540">Nuclease</keyword>